<evidence type="ECO:0000259" key="1">
    <source>
        <dbReference type="Pfam" id="PF00535"/>
    </source>
</evidence>
<keyword evidence="3" id="KW-1185">Reference proteome</keyword>
<dbReference type="Pfam" id="PF00535">
    <property type="entry name" value="Glycos_transf_2"/>
    <property type="match status" value="1"/>
</dbReference>
<dbReference type="RefSeq" id="WP_184171361.1">
    <property type="nucleotide sequence ID" value="NZ_JACHGF010000001.1"/>
</dbReference>
<dbReference type="Gene3D" id="3.90.550.10">
    <property type="entry name" value="Spore Coat Polysaccharide Biosynthesis Protein SpsA, Chain A"/>
    <property type="match status" value="1"/>
</dbReference>
<dbReference type="GO" id="GO:0016740">
    <property type="term" value="F:transferase activity"/>
    <property type="evidence" value="ECO:0007669"/>
    <property type="project" value="UniProtKB-KW"/>
</dbReference>
<reference evidence="2 3" key="1">
    <citation type="submission" date="2020-08" db="EMBL/GenBank/DDBJ databases">
        <title>Genomic Encyclopedia of Type Strains, Phase IV (KMG-IV): sequencing the most valuable type-strain genomes for metagenomic binning, comparative biology and taxonomic classification.</title>
        <authorList>
            <person name="Goeker M."/>
        </authorList>
    </citation>
    <scope>NUCLEOTIDE SEQUENCE [LARGE SCALE GENOMIC DNA]</scope>
    <source>
        <strain evidence="2 3">DSM 105074</strain>
    </source>
</reference>
<dbReference type="SUPFAM" id="SSF53448">
    <property type="entry name" value="Nucleotide-diphospho-sugar transferases"/>
    <property type="match status" value="1"/>
</dbReference>
<dbReference type="Proteomes" id="UP000557307">
    <property type="component" value="Unassembled WGS sequence"/>
</dbReference>
<evidence type="ECO:0000313" key="2">
    <source>
        <dbReference type="EMBL" id="MBB5282733.1"/>
    </source>
</evidence>
<organism evidence="2 3">
    <name type="scientific">Rhabdobacter roseus</name>
    <dbReference type="NCBI Taxonomy" id="1655419"/>
    <lineage>
        <taxon>Bacteria</taxon>
        <taxon>Pseudomonadati</taxon>
        <taxon>Bacteroidota</taxon>
        <taxon>Cytophagia</taxon>
        <taxon>Cytophagales</taxon>
        <taxon>Cytophagaceae</taxon>
        <taxon>Rhabdobacter</taxon>
    </lineage>
</organism>
<sequence>MPEVLAPVVLFCYNRPWHLRQTVEALAANALAPETELIVFSDGPKTEAEVPLVQEVRGYLSTVEGFKSTHVVAAAQNRGLAVSVIAGVSEVLARHERVVVLEDDMLCTPDFLDFMNEALGTYKNRADVFSVTGYAPPLALPPKYPHDVYLVPRTSSWGWGTWRNRWQQADWQVLDFEKLRKNKAERRKLTRGGEDLWPMLVKQQRGVIDSWSVRWTYSQARRGAYSLYPVRSKIRNIGTDGSGTNFTFSTSYYGEELSDQQVHFPPELRPDPAVQEVLGRFYKLPWPVKIKNWLRYRI</sequence>
<name>A0A840TNE2_9BACT</name>
<gene>
    <name evidence="2" type="ORF">HNQ92_000854</name>
</gene>
<protein>
    <submittedName>
        <fullName evidence="2">Glycosyltransferase involved in cell wall biosynthesis</fullName>
    </submittedName>
</protein>
<comment type="caution">
    <text evidence="2">The sequence shown here is derived from an EMBL/GenBank/DDBJ whole genome shotgun (WGS) entry which is preliminary data.</text>
</comment>
<accession>A0A840TNE2</accession>
<keyword evidence="2" id="KW-0808">Transferase</keyword>
<dbReference type="AlphaFoldDB" id="A0A840TNE2"/>
<feature type="domain" description="Glycosyltransferase 2-like" evidence="1">
    <location>
        <begin position="8"/>
        <end position="135"/>
    </location>
</feature>
<dbReference type="InterPro" id="IPR029044">
    <property type="entry name" value="Nucleotide-diphossugar_trans"/>
</dbReference>
<proteinExistence type="predicted"/>
<dbReference type="EMBL" id="JACHGF010000001">
    <property type="protein sequence ID" value="MBB5282733.1"/>
    <property type="molecule type" value="Genomic_DNA"/>
</dbReference>
<evidence type="ECO:0000313" key="3">
    <source>
        <dbReference type="Proteomes" id="UP000557307"/>
    </source>
</evidence>
<dbReference type="InterPro" id="IPR001173">
    <property type="entry name" value="Glyco_trans_2-like"/>
</dbReference>